<evidence type="ECO:0000256" key="2">
    <source>
        <dbReference type="ARBA" id="ARBA00004496"/>
    </source>
</evidence>
<dbReference type="Gene3D" id="3.30.530.20">
    <property type="match status" value="1"/>
</dbReference>
<protein>
    <submittedName>
        <fullName evidence="8">Proteasome subunit alpha type 6</fullName>
    </submittedName>
</protein>
<reference evidence="9" key="1">
    <citation type="submission" date="2016-05" db="EMBL/GenBank/DDBJ databases">
        <authorList>
            <person name="Naeem Raeece"/>
        </authorList>
    </citation>
    <scope>NUCLEOTIDE SEQUENCE [LARGE SCALE GENOMIC DNA]</scope>
</reference>
<comment type="similarity">
    <text evidence="6">Belongs to the peptidase T1A family.</text>
</comment>
<dbReference type="InterPro" id="IPR000426">
    <property type="entry name" value="Proteasome_asu_N"/>
</dbReference>
<dbReference type="Pfam" id="PF10584">
    <property type="entry name" value="Proteasome_A_N"/>
    <property type="match status" value="1"/>
</dbReference>
<dbReference type="InterPro" id="IPR050115">
    <property type="entry name" value="Proteasome_alpha"/>
</dbReference>
<keyword evidence="3" id="KW-0963">Cytoplasm</keyword>
<dbReference type="PROSITE" id="PS51475">
    <property type="entry name" value="PROTEASOME_ALPHA_2"/>
    <property type="match status" value="1"/>
</dbReference>
<dbReference type="Pfam" id="PF00227">
    <property type="entry name" value="Proteasome"/>
    <property type="match status" value="1"/>
</dbReference>
<dbReference type="Proteomes" id="UP000078546">
    <property type="component" value="Unassembled WGS sequence"/>
</dbReference>
<proteinExistence type="inferred from homology"/>
<keyword evidence="4 6" id="KW-0647">Proteasome</keyword>
<dbReference type="InterPro" id="IPR023332">
    <property type="entry name" value="Proteasome_alpha-type"/>
</dbReference>
<dbReference type="GO" id="GO:0005634">
    <property type="term" value="C:nucleus"/>
    <property type="evidence" value="ECO:0007669"/>
    <property type="project" value="UniProtKB-SubCell"/>
</dbReference>
<organism evidence="8 9">
    <name type="scientific">Plasmodium ovale curtisi</name>
    <dbReference type="NCBI Taxonomy" id="864141"/>
    <lineage>
        <taxon>Eukaryota</taxon>
        <taxon>Sar</taxon>
        <taxon>Alveolata</taxon>
        <taxon>Apicomplexa</taxon>
        <taxon>Aconoidasida</taxon>
        <taxon>Haemosporida</taxon>
        <taxon>Plasmodiidae</taxon>
        <taxon>Plasmodium</taxon>
        <taxon>Plasmodium (Plasmodium)</taxon>
    </lineage>
</organism>
<name>A0A1A8VJ08_PLAOA</name>
<evidence type="ECO:0000256" key="1">
    <source>
        <dbReference type="ARBA" id="ARBA00004123"/>
    </source>
</evidence>
<dbReference type="AlphaFoldDB" id="A0A1A8VJ08"/>
<dbReference type="InterPro" id="IPR001353">
    <property type="entry name" value="Proteasome_sua/b"/>
</dbReference>
<dbReference type="CDD" id="cd03754">
    <property type="entry name" value="proteasome_alpha_type_6"/>
    <property type="match status" value="1"/>
</dbReference>
<dbReference type="GO" id="GO:0005737">
    <property type="term" value="C:cytoplasm"/>
    <property type="evidence" value="ECO:0007669"/>
    <property type="project" value="UniProtKB-SubCell"/>
</dbReference>
<evidence type="ECO:0000313" key="8">
    <source>
        <dbReference type="EMBL" id="SBS80454.1"/>
    </source>
</evidence>
<dbReference type="GO" id="GO:0019773">
    <property type="term" value="C:proteasome core complex, alpha-subunit complex"/>
    <property type="evidence" value="ECO:0007669"/>
    <property type="project" value="UniProtKB-UniRule"/>
</dbReference>
<dbReference type="SMART" id="SM00948">
    <property type="entry name" value="Proteasome_A_N"/>
    <property type="match status" value="1"/>
</dbReference>
<dbReference type="InterPro" id="IPR034642">
    <property type="entry name" value="Proteasome_subunit_alpha6"/>
</dbReference>
<evidence type="ECO:0000256" key="5">
    <source>
        <dbReference type="ARBA" id="ARBA00023242"/>
    </source>
</evidence>
<evidence type="ECO:0000259" key="7">
    <source>
        <dbReference type="SMART" id="SM00948"/>
    </source>
</evidence>
<sequence length="528" mass="60532">MYIVLPSAIWVVAYTPITYFKNSMHRCYSTFMSTFVTQNDIIYRNNIDVRCKRDIFFYTVLNVDNYKYFLPYITDSKITEKTERYLKANLQMENILFKEKYNSLIHFSFPKTITVGDFPGTLPSIVKSLFRRFCVGCFQLGHESLPPPGTTWNITEWIITEKTGCINVDFYINFRVSTSALGWKNGHIPFAVADVGAYTHSEPLPLNVRLDGFMKPSLREKKKKKTSHVYAILVAKRCTGLPSACMHNRSCSSSSSRPSCVRAFLPDKMVRQSQSMYDRHLTIFSPDGNLYQIEYAIKAVKNTNITSIGVKGENCAVIISQKKMATQYISHDKLLDFNNITNIYNITDEIGCSMVGMPGDCLSMVYKARSEASEFMYTNGYNVNVETLCRNICDKIQVYTQHAYMRLHACSGMFIGMDEENKPWLYKFDPSGFCAGYRACVIGNKEQESISILERLLEKRKKKIQQETLEEDIQNTIILAIEALQTILAFDLKANEIEMAIVSKVNPNFTQISEKEIDNYLTFIAERD</sequence>
<dbReference type="GO" id="GO:0006511">
    <property type="term" value="P:ubiquitin-dependent protein catabolic process"/>
    <property type="evidence" value="ECO:0007669"/>
    <property type="project" value="InterPro"/>
</dbReference>
<evidence type="ECO:0000256" key="4">
    <source>
        <dbReference type="ARBA" id="ARBA00022942"/>
    </source>
</evidence>
<accession>A0A1A8VJ08</accession>
<gene>
    <name evidence="8" type="ORF">POVCU1_001060</name>
</gene>
<evidence type="ECO:0000256" key="3">
    <source>
        <dbReference type="ARBA" id="ARBA00022490"/>
    </source>
</evidence>
<dbReference type="PANTHER" id="PTHR11599">
    <property type="entry name" value="PROTEASOME SUBUNIT ALPHA/BETA"/>
    <property type="match status" value="1"/>
</dbReference>
<evidence type="ECO:0000313" key="9">
    <source>
        <dbReference type="Proteomes" id="UP000078546"/>
    </source>
</evidence>
<dbReference type="InterPro" id="IPR029055">
    <property type="entry name" value="Ntn_hydrolases_N"/>
</dbReference>
<dbReference type="Gene3D" id="3.60.20.10">
    <property type="entry name" value="Glutamine Phosphoribosylpyrophosphate, subunit 1, domain 1"/>
    <property type="match status" value="1"/>
</dbReference>
<evidence type="ECO:0000256" key="6">
    <source>
        <dbReference type="PROSITE-ProRule" id="PRU00808"/>
    </source>
</evidence>
<dbReference type="SUPFAM" id="SSF56235">
    <property type="entry name" value="N-terminal nucleophile aminohydrolases (Ntn hydrolases)"/>
    <property type="match status" value="1"/>
</dbReference>
<dbReference type="EMBL" id="FLQV01000024">
    <property type="protein sequence ID" value="SBS80454.1"/>
    <property type="molecule type" value="Genomic_DNA"/>
</dbReference>
<keyword evidence="5" id="KW-0539">Nucleus</keyword>
<comment type="subcellular location">
    <subcellularLocation>
        <location evidence="2">Cytoplasm</location>
    </subcellularLocation>
    <subcellularLocation>
        <location evidence="1">Nucleus</location>
    </subcellularLocation>
</comment>
<feature type="domain" description="Proteasome alpha-type subunits" evidence="7">
    <location>
        <begin position="277"/>
        <end position="299"/>
    </location>
</feature>
<dbReference type="InterPro" id="IPR023393">
    <property type="entry name" value="START-like_dom_sf"/>
</dbReference>